<sequence length="102" mass="11920">MYPIGTIILLNEGERKIMILNRGALCKNEEGQINYFDYSGCIYPVGLDPQVPMIYFNEENIAQVIYEGYRDSEEQNYLKLYKEWEHSSQNPYPKGKVTDSLK</sequence>
<dbReference type="InterPro" id="IPR025233">
    <property type="entry name" value="DUF4176"/>
</dbReference>
<dbReference type="Pfam" id="PF13780">
    <property type="entry name" value="DUF4176"/>
    <property type="match status" value="1"/>
</dbReference>
<dbReference type="EMBL" id="CP040556">
    <property type="protein sequence ID" value="QLB53142.1"/>
    <property type="molecule type" value="Genomic_DNA"/>
</dbReference>
<evidence type="ECO:0000313" key="1">
    <source>
        <dbReference type="EMBL" id="QLB53142.1"/>
    </source>
</evidence>
<dbReference type="Proteomes" id="UP000509410">
    <property type="component" value="Chromosome"/>
</dbReference>
<proteinExistence type="predicted"/>
<accession>A0A7H8VA99</accession>
<gene>
    <name evidence="1" type="ORF">FFV08_11495</name>
</gene>
<reference evidence="1 2" key="1">
    <citation type="submission" date="2019-05" db="EMBL/GenBank/DDBJ databases">
        <title>The organization of the Streptococcus sanguinis genomes.</title>
        <authorList>
            <person name="Wu C.H."/>
            <person name="Chen Y.Y.M."/>
            <person name="Wang H.Y."/>
        </authorList>
    </citation>
    <scope>NUCLEOTIDE SEQUENCE [LARGE SCALE GENOMIC DNA]</scope>
    <source>
        <strain evidence="1 2">CGMH010</strain>
    </source>
</reference>
<protein>
    <submittedName>
        <fullName evidence="1">DUF4176 domain-containing protein</fullName>
    </submittedName>
</protein>
<dbReference type="AlphaFoldDB" id="A0A7H8VA99"/>
<organism evidence="1 2">
    <name type="scientific">Streptococcus sanguinis</name>
    <dbReference type="NCBI Taxonomy" id="1305"/>
    <lineage>
        <taxon>Bacteria</taxon>
        <taxon>Bacillati</taxon>
        <taxon>Bacillota</taxon>
        <taxon>Bacilli</taxon>
        <taxon>Lactobacillales</taxon>
        <taxon>Streptococcaceae</taxon>
        <taxon>Streptococcus</taxon>
    </lineage>
</organism>
<evidence type="ECO:0000313" key="2">
    <source>
        <dbReference type="Proteomes" id="UP000509410"/>
    </source>
</evidence>
<name>A0A7H8VA99_STRSA</name>